<evidence type="ECO:0000313" key="2">
    <source>
        <dbReference type="EMBL" id="GER50948.1"/>
    </source>
</evidence>
<name>A0A5A7R0R0_STRAF</name>
<protein>
    <submittedName>
        <fullName evidence="2">Ubiquitin system component Cue protein</fullName>
    </submittedName>
</protein>
<organism evidence="2 3">
    <name type="scientific">Striga asiatica</name>
    <name type="common">Asiatic witchweed</name>
    <name type="synonym">Buchnera asiatica</name>
    <dbReference type="NCBI Taxonomy" id="4170"/>
    <lineage>
        <taxon>Eukaryota</taxon>
        <taxon>Viridiplantae</taxon>
        <taxon>Streptophyta</taxon>
        <taxon>Embryophyta</taxon>
        <taxon>Tracheophyta</taxon>
        <taxon>Spermatophyta</taxon>
        <taxon>Magnoliopsida</taxon>
        <taxon>eudicotyledons</taxon>
        <taxon>Gunneridae</taxon>
        <taxon>Pentapetalae</taxon>
        <taxon>asterids</taxon>
        <taxon>lamiids</taxon>
        <taxon>Lamiales</taxon>
        <taxon>Orobanchaceae</taxon>
        <taxon>Buchnereae</taxon>
        <taxon>Striga</taxon>
    </lineage>
</organism>
<dbReference type="AlphaFoldDB" id="A0A5A7R0R0"/>
<sequence>MSIKLPTKGTLNQGSDQSWRIADRVQQLNSKTFDSSSGERFRGSVMISGVDHTFQLRKLFLDGFDGAPQHSLGPAAVVCVRMKETDGSTPVSPMVDHGGGDPDGDSRYYAYEHQREHVK</sequence>
<gene>
    <name evidence="2" type="ORF">STAS_28279</name>
</gene>
<evidence type="ECO:0000256" key="1">
    <source>
        <dbReference type="SAM" id="MobiDB-lite"/>
    </source>
</evidence>
<reference evidence="3" key="1">
    <citation type="journal article" date="2019" name="Curr. Biol.">
        <title>Genome Sequence of Striga asiatica Provides Insight into the Evolution of Plant Parasitism.</title>
        <authorList>
            <person name="Yoshida S."/>
            <person name="Kim S."/>
            <person name="Wafula E.K."/>
            <person name="Tanskanen J."/>
            <person name="Kim Y.M."/>
            <person name="Honaas L."/>
            <person name="Yang Z."/>
            <person name="Spallek T."/>
            <person name="Conn C.E."/>
            <person name="Ichihashi Y."/>
            <person name="Cheong K."/>
            <person name="Cui S."/>
            <person name="Der J.P."/>
            <person name="Gundlach H."/>
            <person name="Jiao Y."/>
            <person name="Hori C."/>
            <person name="Ishida J.K."/>
            <person name="Kasahara H."/>
            <person name="Kiba T."/>
            <person name="Kim M.S."/>
            <person name="Koo N."/>
            <person name="Laohavisit A."/>
            <person name="Lee Y.H."/>
            <person name="Lumba S."/>
            <person name="McCourt P."/>
            <person name="Mortimer J.C."/>
            <person name="Mutuku J.M."/>
            <person name="Nomura T."/>
            <person name="Sasaki-Sekimoto Y."/>
            <person name="Seto Y."/>
            <person name="Wang Y."/>
            <person name="Wakatake T."/>
            <person name="Sakakibara H."/>
            <person name="Demura T."/>
            <person name="Yamaguchi S."/>
            <person name="Yoneyama K."/>
            <person name="Manabe R.I."/>
            <person name="Nelson D.C."/>
            <person name="Schulman A.H."/>
            <person name="Timko M.P."/>
            <person name="dePamphilis C.W."/>
            <person name="Choi D."/>
            <person name="Shirasu K."/>
        </authorList>
    </citation>
    <scope>NUCLEOTIDE SEQUENCE [LARGE SCALE GENOMIC DNA]</scope>
    <source>
        <strain evidence="3">cv. UVA1</strain>
    </source>
</reference>
<dbReference type="Proteomes" id="UP000325081">
    <property type="component" value="Unassembled WGS sequence"/>
</dbReference>
<feature type="region of interest" description="Disordered" evidence="1">
    <location>
        <begin position="86"/>
        <end position="119"/>
    </location>
</feature>
<proteinExistence type="predicted"/>
<evidence type="ECO:0000313" key="3">
    <source>
        <dbReference type="Proteomes" id="UP000325081"/>
    </source>
</evidence>
<accession>A0A5A7R0R0</accession>
<keyword evidence="3" id="KW-1185">Reference proteome</keyword>
<comment type="caution">
    <text evidence="2">The sequence shown here is derived from an EMBL/GenBank/DDBJ whole genome shotgun (WGS) entry which is preliminary data.</text>
</comment>
<feature type="compositionally biased region" description="Basic and acidic residues" evidence="1">
    <location>
        <begin position="98"/>
        <end position="119"/>
    </location>
</feature>
<dbReference type="EMBL" id="BKCP01009404">
    <property type="protein sequence ID" value="GER50948.1"/>
    <property type="molecule type" value="Genomic_DNA"/>
</dbReference>